<evidence type="ECO:0000256" key="2">
    <source>
        <dbReference type="ARBA" id="ARBA00022741"/>
    </source>
</evidence>
<dbReference type="PROSITE" id="PS00108">
    <property type="entry name" value="PROTEIN_KINASE_ST"/>
    <property type="match status" value="1"/>
</dbReference>
<feature type="compositionally biased region" description="Polar residues" evidence="5">
    <location>
        <begin position="47"/>
        <end position="58"/>
    </location>
</feature>
<keyword evidence="6" id="KW-0812">Transmembrane</keyword>
<proteinExistence type="predicted"/>
<protein>
    <recommendedName>
        <fullName evidence="7">Protein kinase domain-containing protein</fullName>
    </recommendedName>
</protein>
<feature type="region of interest" description="Disordered" evidence="5">
    <location>
        <begin position="39"/>
        <end position="58"/>
    </location>
</feature>
<dbReference type="SMART" id="SM00220">
    <property type="entry name" value="S_TKc"/>
    <property type="match status" value="1"/>
</dbReference>
<evidence type="ECO:0000256" key="6">
    <source>
        <dbReference type="SAM" id="Phobius"/>
    </source>
</evidence>
<dbReference type="InterPro" id="IPR011009">
    <property type="entry name" value="Kinase-like_dom_sf"/>
</dbReference>
<feature type="transmembrane region" description="Helical" evidence="6">
    <location>
        <begin position="6"/>
        <end position="29"/>
    </location>
</feature>
<dbReference type="PANTHER" id="PTHR47973">
    <property type="entry name" value="CYSTEINE-RICH RECEPTOR-LIKE PROTEIN KINASE 3"/>
    <property type="match status" value="1"/>
</dbReference>
<dbReference type="Pfam" id="PF00069">
    <property type="entry name" value="Pkinase"/>
    <property type="match status" value="1"/>
</dbReference>
<name>A0AAV7EAY2_ARIFI</name>
<dbReference type="GO" id="GO:0004672">
    <property type="term" value="F:protein kinase activity"/>
    <property type="evidence" value="ECO:0007669"/>
    <property type="project" value="InterPro"/>
</dbReference>
<keyword evidence="4" id="KW-0067">ATP-binding</keyword>
<reference evidence="8 9" key="1">
    <citation type="submission" date="2021-07" db="EMBL/GenBank/DDBJ databases">
        <title>The Aristolochia fimbriata genome: insights into angiosperm evolution, floral development and chemical biosynthesis.</title>
        <authorList>
            <person name="Jiao Y."/>
        </authorList>
    </citation>
    <scope>NUCLEOTIDE SEQUENCE [LARGE SCALE GENOMIC DNA]</scope>
    <source>
        <strain evidence="8">IBCAS-2021</strain>
        <tissue evidence="8">Leaf</tissue>
    </source>
</reference>
<dbReference type="AlphaFoldDB" id="A0AAV7EAY2"/>
<evidence type="ECO:0000313" key="8">
    <source>
        <dbReference type="EMBL" id="KAG9444687.1"/>
    </source>
</evidence>
<organism evidence="8 9">
    <name type="scientific">Aristolochia fimbriata</name>
    <name type="common">White veined hardy Dutchman's pipe vine</name>
    <dbReference type="NCBI Taxonomy" id="158543"/>
    <lineage>
        <taxon>Eukaryota</taxon>
        <taxon>Viridiplantae</taxon>
        <taxon>Streptophyta</taxon>
        <taxon>Embryophyta</taxon>
        <taxon>Tracheophyta</taxon>
        <taxon>Spermatophyta</taxon>
        <taxon>Magnoliopsida</taxon>
        <taxon>Magnoliidae</taxon>
        <taxon>Piperales</taxon>
        <taxon>Aristolochiaceae</taxon>
        <taxon>Aristolochia</taxon>
    </lineage>
</organism>
<evidence type="ECO:0000256" key="1">
    <source>
        <dbReference type="ARBA" id="ARBA00022679"/>
    </source>
</evidence>
<keyword evidence="1" id="KW-0808">Transferase</keyword>
<dbReference type="SUPFAM" id="SSF56112">
    <property type="entry name" value="Protein kinase-like (PK-like)"/>
    <property type="match status" value="1"/>
</dbReference>
<accession>A0AAV7EAY2</accession>
<evidence type="ECO:0000256" key="5">
    <source>
        <dbReference type="SAM" id="MobiDB-lite"/>
    </source>
</evidence>
<dbReference type="InterPro" id="IPR008271">
    <property type="entry name" value="Ser/Thr_kinase_AS"/>
</dbReference>
<keyword evidence="6" id="KW-1133">Transmembrane helix</keyword>
<dbReference type="EMBL" id="JAINDJ010000006">
    <property type="protein sequence ID" value="KAG9444687.1"/>
    <property type="molecule type" value="Genomic_DNA"/>
</dbReference>
<dbReference type="Proteomes" id="UP000825729">
    <property type="component" value="Unassembled WGS sequence"/>
</dbReference>
<keyword evidence="2" id="KW-0547">Nucleotide-binding</keyword>
<dbReference type="Gene3D" id="1.10.510.10">
    <property type="entry name" value="Transferase(Phosphotransferase) domain 1"/>
    <property type="match status" value="1"/>
</dbReference>
<keyword evidence="3" id="KW-0418">Kinase</keyword>
<evidence type="ECO:0000259" key="7">
    <source>
        <dbReference type="PROSITE" id="PS50011"/>
    </source>
</evidence>
<evidence type="ECO:0000313" key="9">
    <source>
        <dbReference type="Proteomes" id="UP000825729"/>
    </source>
</evidence>
<comment type="caution">
    <text evidence="8">The sequence shown here is derived from an EMBL/GenBank/DDBJ whole genome shotgun (WGS) entry which is preliminary data.</text>
</comment>
<dbReference type="InterPro" id="IPR052059">
    <property type="entry name" value="CR_Ser/Thr_kinase"/>
</dbReference>
<dbReference type="PROSITE" id="PS50011">
    <property type="entry name" value="PROTEIN_KINASE_DOM"/>
    <property type="match status" value="1"/>
</dbReference>
<evidence type="ECO:0000256" key="3">
    <source>
        <dbReference type="ARBA" id="ARBA00022777"/>
    </source>
</evidence>
<gene>
    <name evidence="8" type="ORF">H6P81_016027</name>
</gene>
<keyword evidence="9" id="KW-1185">Reference proteome</keyword>
<sequence length="284" mass="31415">MDPAFQALVAAVGSFVVVTVIFGFIYFFCRTGSRERKKNGDRAVISRRSTNPSSSLFDSASFDPSLRHISLPDLVAATRNFASDGIVGDGSFGGVATGLEYLHNRCQPRIIHRDIKASNVLLDGGFRAHIADFGLARKVNPAHSHVSTQVAGTTGYMPPEYKDGVTVATTKADVFSFGVLMLEVATGRRPNWPVCFDDGKEAGLTTWARKMTDEGRWWEMVTAGDDIESDTWVEEEEEVREYLRIACFCTMDNPRERPNMEEVVELLNRLPSATTTCDDTSDQQ</sequence>
<feature type="domain" description="Protein kinase" evidence="7">
    <location>
        <begin position="1"/>
        <end position="270"/>
    </location>
</feature>
<keyword evidence="6" id="KW-0472">Membrane</keyword>
<dbReference type="GO" id="GO:0005524">
    <property type="term" value="F:ATP binding"/>
    <property type="evidence" value="ECO:0007669"/>
    <property type="project" value="UniProtKB-KW"/>
</dbReference>
<evidence type="ECO:0000256" key="4">
    <source>
        <dbReference type="ARBA" id="ARBA00022840"/>
    </source>
</evidence>
<dbReference type="InterPro" id="IPR000719">
    <property type="entry name" value="Prot_kinase_dom"/>
</dbReference>